<dbReference type="PANTHER" id="PTHR31438">
    <property type="entry name" value="LYSINE N-ACYLTRANSFERASE C17G9.06C-RELATED"/>
    <property type="match status" value="1"/>
</dbReference>
<dbReference type="Proteomes" id="UP000194161">
    <property type="component" value="Chromosome"/>
</dbReference>
<evidence type="ECO:0000313" key="4">
    <source>
        <dbReference type="Proteomes" id="UP000194161"/>
    </source>
</evidence>
<dbReference type="Gene3D" id="3.40.630.30">
    <property type="match status" value="1"/>
</dbReference>
<feature type="domain" description="N-acetyltransferase" evidence="2">
    <location>
        <begin position="12"/>
        <end position="183"/>
    </location>
</feature>
<dbReference type="KEGG" id="bgm:CAL15_09040"/>
<dbReference type="InterPro" id="IPR016181">
    <property type="entry name" value="Acyl_CoA_acyltransferase"/>
</dbReference>
<dbReference type="EMBL" id="CP021111">
    <property type="protein sequence ID" value="ARP94518.1"/>
    <property type="molecule type" value="Genomic_DNA"/>
</dbReference>
<dbReference type="PANTHER" id="PTHR31438:SF1">
    <property type="entry name" value="LYSINE N-ACYLTRANSFERASE C17G9.06C-RELATED"/>
    <property type="match status" value="1"/>
</dbReference>
<gene>
    <name evidence="3" type="ORF">CAL15_09040</name>
</gene>
<name>A0A1W6ZAV0_9BORD</name>
<dbReference type="AlphaFoldDB" id="A0A1W6ZAV0"/>
<dbReference type="Pfam" id="PF13523">
    <property type="entry name" value="Acetyltransf_8"/>
    <property type="match status" value="1"/>
</dbReference>
<proteinExistence type="predicted"/>
<evidence type="ECO:0000259" key="2">
    <source>
        <dbReference type="PROSITE" id="PS51186"/>
    </source>
</evidence>
<dbReference type="InterPro" id="IPR000182">
    <property type="entry name" value="GNAT_dom"/>
</dbReference>
<dbReference type="SUPFAM" id="SSF55729">
    <property type="entry name" value="Acyl-CoA N-acyltransferases (Nat)"/>
    <property type="match status" value="1"/>
</dbReference>
<accession>A0A1W6ZAV0</accession>
<dbReference type="GO" id="GO:0046677">
    <property type="term" value="P:response to antibiotic"/>
    <property type="evidence" value="ECO:0007669"/>
    <property type="project" value="UniProtKB-KW"/>
</dbReference>
<evidence type="ECO:0000256" key="1">
    <source>
        <dbReference type="ARBA" id="ARBA00023251"/>
    </source>
</evidence>
<sequence>MNADPSLSPGVVRLRPATLADVPTLHAWDREPHVIACSSDQPSLEVAFGGIDWSVELAESSDVSFYQIGEVAEGELWRPVGVMQVIDPHLDPTHYWGEIEPNLRAIDIWIGPPAALNKGYGTQMMTLAIDAAFSDPKVTAIVIDPLNSNVRAHRFYGRLGFQAVGRRVFNDEDDCLIMRLERAVWKMRR</sequence>
<evidence type="ECO:0000313" key="3">
    <source>
        <dbReference type="EMBL" id="ARP94518.1"/>
    </source>
</evidence>
<dbReference type="STRING" id="463040.CAL15_09040"/>
<keyword evidence="1" id="KW-0046">Antibiotic resistance</keyword>
<organism evidence="3 4">
    <name type="scientific">Bordetella genomosp. 13</name>
    <dbReference type="NCBI Taxonomy" id="463040"/>
    <lineage>
        <taxon>Bacteria</taxon>
        <taxon>Pseudomonadati</taxon>
        <taxon>Pseudomonadota</taxon>
        <taxon>Betaproteobacteria</taxon>
        <taxon>Burkholderiales</taxon>
        <taxon>Alcaligenaceae</taxon>
        <taxon>Bordetella</taxon>
    </lineage>
</organism>
<reference evidence="3 4" key="1">
    <citation type="submission" date="2017-05" db="EMBL/GenBank/DDBJ databases">
        <title>Complete and WGS of Bordetella genogroups.</title>
        <authorList>
            <person name="Spilker T."/>
            <person name="LiPuma J."/>
        </authorList>
    </citation>
    <scope>NUCLEOTIDE SEQUENCE [LARGE SCALE GENOMIC DNA]</scope>
    <source>
        <strain evidence="3 4">AU7206</strain>
    </source>
</reference>
<dbReference type="GO" id="GO:0016410">
    <property type="term" value="F:N-acyltransferase activity"/>
    <property type="evidence" value="ECO:0007669"/>
    <property type="project" value="TreeGrafter"/>
</dbReference>
<keyword evidence="4" id="KW-1185">Reference proteome</keyword>
<dbReference type="PROSITE" id="PS51186">
    <property type="entry name" value="GNAT"/>
    <property type="match status" value="1"/>
</dbReference>
<keyword evidence="3" id="KW-0808">Transferase</keyword>
<dbReference type="OrthoDB" id="336415at2"/>
<protein>
    <submittedName>
        <fullName evidence="3">GNAT family N-acetyltransferase</fullName>
    </submittedName>
</protein>